<dbReference type="Proteomes" id="UP000708208">
    <property type="component" value="Unassembled WGS sequence"/>
</dbReference>
<evidence type="ECO:0000313" key="2">
    <source>
        <dbReference type="Proteomes" id="UP000708208"/>
    </source>
</evidence>
<name>A0A8J2NV54_9HEXA</name>
<feature type="non-terminal residue" evidence="1">
    <location>
        <position position="78"/>
    </location>
</feature>
<gene>
    <name evidence="1" type="ORF">AFUS01_LOCUS10715</name>
</gene>
<accession>A0A8J2NV54</accession>
<reference evidence="1" key="1">
    <citation type="submission" date="2021-06" db="EMBL/GenBank/DDBJ databases">
        <authorList>
            <person name="Hodson N. C."/>
            <person name="Mongue J. A."/>
            <person name="Jaron S. K."/>
        </authorList>
    </citation>
    <scope>NUCLEOTIDE SEQUENCE</scope>
</reference>
<protein>
    <submittedName>
        <fullName evidence="1">Uncharacterized protein</fullName>
    </submittedName>
</protein>
<dbReference type="AlphaFoldDB" id="A0A8J2NV54"/>
<organism evidence="1 2">
    <name type="scientific">Allacma fusca</name>
    <dbReference type="NCBI Taxonomy" id="39272"/>
    <lineage>
        <taxon>Eukaryota</taxon>
        <taxon>Metazoa</taxon>
        <taxon>Ecdysozoa</taxon>
        <taxon>Arthropoda</taxon>
        <taxon>Hexapoda</taxon>
        <taxon>Collembola</taxon>
        <taxon>Symphypleona</taxon>
        <taxon>Sminthuridae</taxon>
        <taxon>Allacma</taxon>
    </lineage>
</organism>
<keyword evidence="2" id="KW-1185">Reference proteome</keyword>
<proteinExistence type="predicted"/>
<comment type="caution">
    <text evidence="1">The sequence shown here is derived from an EMBL/GenBank/DDBJ whole genome shotgun (WGS) entry which is preliminary data.</text>
</comment>
<evidence type="ECO:0000313" key="1">
    <source>
        <dbReference type="EMBL" id="CAG7721503.1"/>
    </source>
</evidence>
<sequence length="78" mass="8488">KTRKANSVDPAKTLLNTTQEMQILGVVSLLARDAVGLDDLAELKLKNPGKSNAKVEKRSDDDDEELADAIIQDGRILN</sequence>
<dbReference type="EMBL" id="CAJVCH010080161">
    <property type="protein sequence ID" value="CAG7721503.1"/>
    <property type="molecule type" value="Genomic_DNA"/>
</dbReference>
<feature type="non-terminal residue" evidence="1">
    <location>
        <position position="1"/>
    </location>
</feature>